<dbReference type="EMBL" id="OA889784">
    <property type="protein sequence ID" value="CAD7284318.1"/>
    <property type="molecule type" value="Genomic_DNA"/>
</dbReference>
<gene>
    <name evidence="2" type="ORF">NMOB1V02_LOCUS11925</name>
</gene>
<dbReference type="Proteomes" id="UP000678499">
    <property type="component" value="Unassembled WGS sequence"/>
</dbReference>
<sequence length="150" mass="16962">MNSLILLPLCFAACMASVFPVGLHKQYVHHEHLVAPVVHKTAHVARSQYHSQDNFGQYSYGYAEPNGAKKETRHADGTVVGSYSVFLRPSDEDLVVANPGGNVFILYSDVSAYSCLLVHVEEGNIEWHFEMKAQKYMLHLLLEENHRHQQ</sequence>
<evidence type="ECO:0000256" key="1">
    <source>
        <dbReference type="SAM" id="SignalP"/>
    </source>
</evidence>
<dbReference type="PANTHER" id="PTHR10380">
    <property type="entry name" value="CUTICLE PROTEIN"/>
    <property type="match status" value="1"/>
</dbReference>
<name>A0A7R9BZC6_9CRUS</name>
<keyword evidence="3" id="KW-1185">Reference proteome</keyword>
<accession>A0A7R9BZC6</accession>
<reference evidence="2" key="1">
    <citation type="submission" date="2020-11" db="EMBL/GenBank/DDBJ databases">
        <authorList>
            <person name="Tran Van P."/>
        </authorList>
    </citation>
    <scope>NUCLEOTIDE SEQUENCE</scope>
</reference>
<dbReference type="InterPro" id="IPR050468">
    <property type="entry name" value="Cuticle_Struct_Prot"/>
</dbReference>
<dbReference type="EMBL" id="CAJPEX010007747">
    <property type="protein sequence ID" value="CAG0924470.1"/>
    <property type="molecule type" value="Genomic_DNA"/>
</dbReference>
<feature type="chain" id="PRO_5036210397" evidence="1">
    <location>
        <begin position="17"/>
        <end position="150"/>
    </location>
</feature>
<evidence type="ECO:0000313" key="2">
    <source>
        <dbReference type="EMBL" id="CAD7284318.1"/>
    </source>
</evidence>
<protein>
    <submittedName>
        <fullName evidence="2">Uncharacterized protein</fullName>
    </submittedName>
</protein>
<feature type="signal peptide" evidence="1">
    <location>
        <begin position="1"/>
        <end position="16"/>
    </location>
</feature>
<proteinExistence type="predicted"/>
<dbReference type="AlphaFoldDB" id="A0A7R9BZC6"/>
<dbReference type="OrthoDB" id="6376947at2759"/>
<organism evidence="2">
    <name type="scientific">Notodromas monacha</name>
    <dbReference type="NCBI Taxonomy" id="399045"/>
    <lineage>
        <taxon>Eukaryota</taxon>
        <taxon>Metazoa</taxon>
        <taxon>Ecdysozoa</taxon>
        <taxon>Arthropoda</taxon>
        <taxon>Crustacea</taxon>
        <taxon>Oligostraca</taxon>
        <taxon>Ostracoda</taxon>
        <taxon>Podocopa</taxon>
        <taxon>Podocopida</taxon>
        <taxon>Cypridocopina</taxon>
        <taxon>Cypridoidea</taxon>
        <taxon>Cyprididae</taxon>
        <taxon>Notodromas</taxon>
    </lineage>
</organism>
<dbReference type="GO" id="GO:0008010">
    <property type="term" value="F:structural constituent of chitin-based larval cuticle"/>
    <property type="evidence" value="ECO:0007669"/>
    <property type="project" value="TreeGrafter"/>
</dbReference>
<evidence type="ECO:0000313" key="3">
    <source>
        <dbReference type="Proteomes" id="UP000678499"/>
    </source>
</evidence>
<dbReference type="PANTHER" id="PTHR10380:SF196">
    <property type="entry name" value="CUTICULAR PROTEIN 72EA"/>
    <property type="match status" value="1"/>
</dbReference>
<dbReference type="GO" id="GO:0062129">
    <property type="term" value="C:chitin-based extracellular matrix"/>
    <property type="evidence" value="ECO:0007669"/>
    <property type="project" value="TreeGrafter"/>
</dbReference>
<keyword evidence="1" id="KW-0732">Signal</keyword>